<name>A0A2M9BXF3_9FLAO</name>
<dbReference type="RefSeq" id="WP_157798825.1">
    <property type="nucleotide sequence ID" value="NZ_PGFD01000004.1"/>
</dbReference>
<reference evidence="1 2" key="1">
    <citation type="submission" date="2017-11" db="EMBL/GenBank/DDBJ databases">
        <title>Genomic Encyclopedia of Archaeal and Bacterial Type Strains, Phase II (KMG-II): From Individual Species to Whole Genera.</title>
        <authorList>
            <person name="Goeker M."/>
        </authorList>
    </citation>
    <scope>NUCLEOTIDE SEQUENCE [LARGE SCALE GENOMIC DNA]</scope>
    <source>
        <strain evidence="1 2">DSM 27617</strain>
    </source>
</reference>
<sequence>MKKIFIAIGLIAMQMYFAQDEDFLPKIIPSSPQATELGRYGNVPVGMFTGTPNVNLSIYTLKESGIEIPINITYNSSGVQVDGVAKQLGIDWNLIVGGIISRQINDMDDLVYPFHQVDTSDLCNSNSFEAATIASGSVDTEKDTFSFSFLGNSGKFFFDGNTIIQTTPSSLKIEKLAAPNNATPKFKITDIDGTEYYFGGGNSVESSFNRSHCGAVQPPVINDTAWYLTKIVTNQGQEALFNYSHETFQYNQSYYQTAYAAINAGGVFSNAVLQPPCYNELRHDASFLQEIIVNDKKIQFNYQKIDSNSNESKQLISMEIYHNATNLLKKYVFNYDAYLPPSDKLEWTNSYTNSNEKHIFLKNVKELEPNNTEIVTKYAFDYYSPDQLAPRHSFAKDIYGYLNNANNSNIIYNNLINSNPTGNNDYVFQAFKYISSNRTPNFPYTGNGMLKNIYYPTKGRTEFIYESNTIRRDKTITPGETTISDVSIAESVGYSTIANSSVFTVASNTTAKLYAVAWRECGADDPVHPPQVIVYVLNADTGATVKYFTTSGPSDTTADLQAGVNYKIQIKLSRPCLGANAFINILPAPYNITINDPAGGVRVQKTLDYDNNGNTEIKKYYYSELETMDKTTGIPSTIHPDFARNVDQFIEGNLQKLTMFSNVKNSMFSLDGYSIMYPTVIEGFGENFEKGGIVHQFYGSQDGLPAYICGNMIRGVSFSNTFLAGHELKNRSIRKNGNNFITLSSDEYTYSRKPLYDKSFDNFVAKKSEFYDQSVPGNNGNLSTTFYAVNSYQTQSEFNYLSSKKSTKYDLNGTHPVLTQTEYFYENPSHFQMSKEKVTLPEGIVSETNYQYSYEKGNQLMIERNMVGIPLETAKTQTVNGITSILSKTETIYPTSVPTSQTGNLVLPTSILSYSLQNPTTGSIEVTYDKYDLKGNVQQYTTKNGVSTTIIWGYNQTQPIAKIEGAKLSDINQALISSIVSASDTDALATINNDETAFLSVLNNFRNDPSLSAYQITTFTYDPLTGVRSITPASGIREVYIYDSANRLKEVREQNQTGKLLKEYQYNYKN</sequence>
<dbReference type="AlphaFoldDB" id="A0A2M9BXF3"/>
<evidence type="ECO:0000313" key="1">
    <source>
        <dbReference type="EMBL" id="PJJ62639.1"/>
    </source>
</evidence>
<evidence type="ECO:0000313" key="2">
    <source>
        <dbReference type="Proteomes" id="UP000228740"/>
    </source>
</evidence>
<keyword evidence="2" id="KW-1185">Reference proteome</keyword>
<gene>
    <name evidence="1" type="ORF">CLV73_3824</name>
</gene>
<proteinExistence type="predicted"/>
<dbReference type="Proteomes" id="UP000228740">
    <property type="component" value="Unassembled WGS sequence"/>
</dbReference>
<accession>A0A2M9BXF3</accession>
<comment type="caution">
    <text evidence="1">The sequence shown here is derived from an EMBL/GenBank/DDBJ whole genome shotgun (WGS) entry which is preliminary data.</text>
</comment>
<dbReference type="EMBL" id="PGFD01000004">
    <property type="protein sequence ID" value="PJJ62639.1"/>
    <property type="molecule type" value="Genomic_DNA"/>
</dbReference>
<evidence type="ECO:0008006" key="3">
    <source>
        <dbReference type="Google" id="ProtNLM"/>
    </source>
</evidence>
<dbReference type="OrthoDB" id="9814627at2"/>
<protein>
    <recommendedName>
        <fullName evidence="3">YD repeat-containing protein</fullName>
    </recommendedName>
</protein>
<organism evidence="1 2">
    <name type="scientific">Chryseobacterium geocarposphaerae</name>
    <dbReference type="NCBI Taxonomy" id="1416776"/>
    <lineage>
        <taxon>Bacteria</taxon>
        <taxon>Pseudomonadati</taxon>
        <taxon>Bacteroidota</taxon>
        <taxon>Flavobacteriia</taxon>
        <taxon>Flavobacteriales</taxon>
        <taxon>Weeksellaceae</taxon>
        <taxon>Chryseobacterium group</taxon>
        <taxon>Chryseobacterium</taxon>
    </lineage>
</organism>